<name>A0A7K9YJ88_9GALL</name>
<gene>
    <name evidence="1" type="primary">Tns2</name>
    <name evidence="1" type="ORF">ODOGUJ_R15008</name>
</gene>
<feature type="non-terminal residue" evidence="1">
    <location>
        <position position="1"/>
    </location>
</feature>
<dbReference type="OrthoDB" id="6273691at2759"/>
<evidence type="ECO:0000313" key="2">
    <source>
        <dbReference type="Proteomes" id="UP000522663"/>
    </source>
</evidence>
<reference evidence="1 2" key="1">
    <citation type="submission" date="2019-09" db="EMBL/GenBank/DDBJ databases">
        <title>Bird 10,000 Genomes (B10K) Project - Family phase.</title>
        <authorList>
            <person name="Zhang G."/>
        </authorList>
    </citation>
    <scope>NUCLEOTIDE SEQUENCE [LARGE SCALE GENOMIC DNA]</scope>
    <source>
        <strain evidence="1">B10K-DU-001-53</strain>
        <tissue evidence="1">Muscle</tissue>
    </source>
</reference>
<protein>
    <submittedName>
        <fullName evidence="1">TNS2 protein</fullName>
    </submittedName>
</protein>
<dbReference type="Proteomes" id="UP000522663">
    <property type="component" value="Unassembled WGS sequence"/>
</dbReference>
<accession>A0A7K9YJ88</accession>
<proteinExistence type="predicted"/>
<organism evidence="1 2">
    <name type="scientific">Odontophorus gujanensis</name>
    <name type="common">marbled wood quail</name>
    <dbReference type="NCBI Taxonomy" id="886794"/>
    <lineage>
        <taxon>Eukaryota</taxon>
        <taxon>Metazoa</taxon>
        <taxon>Chordata</taxon>
        <taxon>Craniata</taxon>
        <taxon>Vertebrata</taxon>
        <taxon>Euteleostomi</taxon>
        <taxon>Archelosauria</taxon>
        <taxon>Archosauria</taxon>
        <taxon>Dinosauria</taxon>
        <taxon>Saurischia</taxon>
        <taxon>Theropoda</taxon>
        <taxon>Coelurosauria</taxon>
        <taxon>Aves</taxon>
        <taxon>Neognathae</taxon>
        <taxon>Galloanserae</taxon>
        <taxon>Galliformes</taxon>
        <taxon>Odontophoridae</taxon>
        <taxon>Odontophorus</taxon>
    </lineage>
</organism>
<dbReference type="AlphaFoldDB" id="A0A7K9YJ88"/>
<sequence length="48" mass="5420">DERFPPDAAVEFVFSSSPDKVEGWASPYGTVCVDLCTWDPTVRRDSFH</sequence>
<dbReference type="EMBL" id="VXAB01004914">
    <property type="protein sequence ID" value="NXJ08061.1"/>
    <property type="molecule type" value="Genomic_DNA"/>
</dbReference>
<comment type="caution">
    <text evidence="1">The sequence shown here is derived from an EMBL/GenBank/DDBJ whole genome shotgun (WGS) entry which is preliminary data.</text>
</comment>
<keyword evidence="2" id="KW-1185">Reference proteome</keyword>
<feature type="non-terminal residue" evidence="1">
    <location>
        <position position="48"/>
    </location>
</feature>
<evidence type="ECO:0000313" key="1">
    <source>
        <dbReference type="EMBL" id="NXJ08061.1"/>
    </source>
</evidence>